<keyword evidence="1" id="KW-0175">Coiled coil</keyword>
<feature type="compositionally biased region" description="Low complexity" evidence="2">
    <location>
        <begin position="88"/>
        <end position="99"/>
    </location>
</feature>
<dbReference type="STRING" id="1358809.S7W8C7"/>
<comment type="caution">
    <text evidence="3">The sequence shown here is derived from an EMBL/GenBank/DDBJ whole genome shotgun (WGS) entry which is preliminary data.</text>
</comment>
<accession>S7W8C7</accession>
<feature type="compositionally biased region" description="Polar residues" evidence="2">
    <location>
        <begin position="77"/>
        <end position="87"/>
    </location>
</feature>
<dbReference type="OMA" id="LEQCYDE"/>
<evidence type="ECO:0008006" key="5">
    <source>
        <dbReference type="Google" id="ProtNLM"/>
    </source>
</evidence>
<reference evidence="4" key="1">
    <citation type="journal article" date="2013" name="PLoS Genet.">
        <title>The genome of Spraguea lophii and the basis of host-microsporidian interactions.</title>
        <authorList>
            <person name="Campbell S.E."/>
            <person name="Williams T.A."/>
            <person name="Yousuf A."/>
            <person name="Soanes D.M."/>
            <person name="Paszkiewicz K.H."/>
            <person name="Williams B.A.P."/>
        </authorList>
    </citation>
    <scope>NUCLEOTIDE SEQUENCE [LARGE SCALE GENOMIC DNA]</scope>
    <source>
        <strain evidence="4">42_110</strain>
    </source>
</reference>
<sequence>MNSNNNSPFSFGQQNNTQNENKPNLFPQSTSSNIFNPQTQQTNTNNQPSQNQPFNLGGNQTQTNAFSTIPKVGESGNPFSTQPQTMDSQSNPTQTQNTPFQQFKAPPTMSTQQPGAQTYPNNIIIPPTPMVTKTEQELSAEIDTPIGFGQKVVNEIVEEIKENLEKDVKNYKKVAQEVFAANEKIIKARNNYSSTIKLIEKEESKLKELDETIDLFNEYFTTTRKELDLKDTSMIKKDQLLDCIFEIENLYGDFNSLVAEIKDEDDEIMAVINENMGIIKELDRDLKKLEVKK</sequence>
<dbReference type="VEuPathDB" id="MicrosporidiaDB:SLOPH_1218"/>
<dbReference type="InParanoid" id="S7W8C7"/>
<dbReference type="Proteomes" id="UP000014978">
    <property type="component" value="Unassembled WGS sequence"/>
</dbReference>
<evidence type="ECO:0000313" key="4">
    <source>
        <dbReference type="Proteomes" id="UP000014978"/>
    </source>
</evidence>
<evidence type="ECO:0000256" key="2">
    <source>
        <dbReference type="SAM" id="MobiDB-lite"/>
    </source>
</evidence>
<feature type="compositionally biased region" description="Low complexity" evidence="2">
    <location>
        <begin position="36"/>
        <end position="55"/>
    </location>
</feature>
<dbReference type="OrthoDB" id="2193331at2759"/>
<feature type="coiled-coil region" evidence="1">
    <location>
        <begin position="154"/>
        <end position="219"/>
    </location>
</feature>
<protein>
    <recommendedName>
        <fullName evidence="5">Nucleoporin NSP1-like C-terminal domain-containing protein</fullName>
    </recommendedName>
</protein>
<feature type="compositionally biased region" description="Polar residues" evidence="2">
    <location>
        <begin position="1"/>
        <end position="35"/>
    </location>
</feature>
<dbReference type="AlphaFoldDB" id="S7W8C7"/>
<name>S7W8C7_SPRLO</name>
<keyword evidence="4" id="KW-1185">Reference proteome</keyword>
<evidence type="ECO:0000256" key="1">
    <source>
        <dbReference type="SAM" id="Coils"/>
    </source>
</evidence>
<feature type="compositionally biased region" description="Polar residues" evidence="2">
    <location>
        <begin position="57"/>
        <end position="67"/>
    </location>
</feature>
<feature type="region of interest" description="Disordered" evidence="2">
    <location>
        <begin position="1"/>
        <end position="99"/>
    </location>
</feature>
<gene>
    <name evidence="3" type="ORF">SLOPH_1218</name>
</gene>
<evidence type="ECO:0000313" key="3">
    <source>
        <dbReference type="EMBL" id="EPR79101.1"/>
    </source>
</evidence>
<dbReference type="EMBL" id="ATCN01000403">
    <property type="protein sequence ID" value="EPR79101.1"/>
    <property type="molecule type" value="Genomic_DNA"/>
</dbReference>
<organism evidence="3 4">
    <name type="scientific">Spraguea lophii (strain 42_110)</name>
    <name type="common">Microsporidian parasite</name>
    <dbReference type="NCBI Taxonomy" id="1358809"/>
    <lineage>
        <taxon>Eukaryota</taxon>
        <taxon>Fungi</taxon>
        <taxon>Fungi incertae sedis</taxon>
        <taxon>Microsporidia</taxon>
        <taxon>Spragueidae</taxon>
        <taxon>Spraguea</taxon>
    </lineage>
</organism>
<dbReference type="HOGENOM" id="CLU_950520_0_0_1"/>
<proteinExistence type="predicted"/>